<protein>
    <recommendedName>
        <fullName evidence="3">Glycosyltransferase family 2 protein</fullName>
    </recommendedName>
</protein>
<dbReference type="InterPro" id="IPR029044">
    <property type="entry name" value="Nucleotide-diphossugar_trans"/>
</dbReference>
<dbReference type="Proteomes" id="UP000252085">
    <property type="component" value="Unassembled WGS sequence"/>
</dbReference>
<dbReference type="AlphaFoldDB" id="A0A367RTC3"/>
<proteinExistence type="predicted"/>
<dbReference type="CDD" id="cd00761">
    <property type="entry name" value="Glyco_tranf_GTA_type"/>
    <property type="match status" value="1"/>
</dbReference>
<dbReference type="SUPFAM" id="SSF53448">
    <property type="entry name" value="Nucleotide-diphospho-sugar transferases"/>
    <property type="match status" value="1"/>
</dbReference>
<evidence type="ECO:0008006" key="3">
    <source>
        <dbReference type="Google" id="ProtNLM"/>
    </source>
</evidence>
<gene>
    <name evidence="1" type="ORF">A6769_04165</name>
</gene>
<organism evidence="1 2">
    <name type="scientific">Nostoc punctiforme NIES-2108</name>
    <dbReference type="NCBI Taxonomy" id="1356359"/>
    <lineage>
        <taxon>Bacteria</taxon>
        <taxon>Bacillati</taxon>
        <taxon>Cyanobacteriota</taxon>
        <taxon>Cyanophyceae</taxon>
        <taxon>Nostocales</taxon>
        <taxon>Nostocaceae</taxon>
        <taxon>Nostoc</taxon>
    </lineage>
</organism>
<evidence type="ECO:0000313" key="1">
    <source>
        <dbReference type="EMBL" id="RCJ39775.1"/>
    </source>
</evidence>
<comment type="caution">
    <text evidence="1">The sequence shown here is derived from an EMBL/GenBank/DDBJ whole genome shotgun (WGS) entry which is preliminary data.</text>
</comment>
<sequence length="258" mass="30072">MLVFVIPLKSAQVSNSWERVIQLFERCIKSVCNQTSPNFHVIVVCHEKPKIEFTHPHITYITVDFSPPNEPSPEAKGDTDKGRKILKGLMYARQFCPTHTMTVDADDCVSEKLAKFVQQHPDSNGWFINKGYKYQEGNDYIYIKRSNFYKMCGTCNIIRYDLNDLPETAEYNRGYGYYKYYIDHAKVRDILKNKGKSIKSLPFPGAVYILATGENLFNNSKRLRFSIFNRKLLNQSLRDEFGLYKLQQSKEIYQLSKL</sequence>
<name>A0A367RTC3_NOSPU</name>
<reference evidence="1 2" key="1">
    <citation type="submission" date="2016-04" db="EMBL/GenBank/DDBJ databases">
        <authorList>
            <person name="Evans L.H."/>
            <person name="Alamgir A."/>
            <person name="Owens N."/>
            <person name="Weber N.D."/>
            <person name="Virtaneva K."/>
            <person name="Barbian K."/>
            <person name="Babar A."/>
            <person name="Rosenke K."/>
        </authorList>
    </citation>
    <scope>NUCLEOTIDE SEQUENCE [LARGE SCALE GENOMIC DNA]</scope>
    <source>
        <strain evidence="1">NIES-2108</strain>
    </source>
</reference>
<accession>A0A367RTC3</accession>
<dbReference type="EMBL" id="LXQE01000085">
    <property type="protein sequence ID" value="RCJ39775.1"/>
    <property type="molecule type" value="Genomic_DNA"/>
</dbReference>
<evidence type="ECO:0000313" key="2">
    <source>
        <dbReference type="Proteomes" id="UP000252085"/>
    </source>
</evidence>